<dbReference type="Proteomes" id="UP000030512">
    <property type="component" value="Chromosome"/>
</dbReference>
<proteinExistence type="predicted"/>
<accession>A0A126T5N1</accession>
<dbReference type="KEGG" id="mdn:JT25_012960"/>
<dbReference type="AlphaFoldDB" id="A0A126T5N1"/>
<gene>
    <name evidence="2" type="ORF">JT25_012960</name>
</gene>
<dbReference type="STRING" id="1538553.JT25_012960"/>
<sequence length="95" mass="10558">MLFLAKLCGILTLVWFYLTAKNHGGPLINWSVIGLIGYWLTWWLSKMLIVVPLAGMVTKHSVTEFLLTQLPVFVALAACYLIRKKLIASLPAAGQ</sequence>
<evidence type="ECO:0000256" key="1">
    <source>
        <dbReference type="SAM" id="Phobius"/>
    </source>
</evidence>
<dbReference type="EMBL" id="CP014476">
    <property type="protein sequence ID" value="AMK77378.1"/>
    <property type="molecule type" value="Genomic_DNA"/>
</dbReference>
<evidence type="ECO:0000313" key="2">
    <source>
        <dbReference type="EMBL" id="AMK77378.1"/>
    </source>
</evidence>
<dbReference type="RefSeq" id="WP_036273002.1">
    <property type="nucleotide sequence ID" value="NZ_CP014476.1"/>
</dbReference>
<dbReference type="OrthoDB" id="5571172at2"/>
<keyword evidence="1" id="KW-0472">Membrane</keyword>
<keyword evidence="1" id="KW-1133">Transmembrane helix</keyword>
<feature type="transmembrane region" description="Helical" evidence="1">
    <location>
        <begin position="30"/>
        <end position="53"/>
    </location>
</feature>
<reference evidence="2 3" key="1">
    <citation type="journal article" date="2015" name="Environ. Microbiol.">
        <title>Methane oxidation coupled to nitrate reduction under hypoxia by the Gammaproteobacterium Methylomonas denitrificans, sp. nov. type strain FJG1.</title>
        <authorList>
            <person name="Kits K.D."/>
            <person name="Klotz M.G."/>
            <person name="Stein L.Y."/>
        </authorList>
    </citation>
    <scope>NUCLEOTIDE SEQUENCE [LARGE SCALE GENOMIC DNA]</scope>
    <source>
        <strain evidence="2 3">FJG1</strain>
    </source>
</reference>
<keyword evidence="3" id="KW-1185">Reference proteome</keyword>
<protein>
    <submittedName>
        <fullName evidence="2">Uncharacterized protein</fullName>
    </submittedName>
</protein>
<keyword evidence="1" id="KW-0812">Transmembrane</keyword>
<evidence type="ECO:0000313" key="3">
    <source>
        <dbReference type="Proteomes" id="UP000030512"/>
    </source>
</evidence>
<organism evidence="2 3">
    <name type="scientific">Methylomonas denitrificans</name>
    <dbReference type="NCBI Taxonomy" id="1538553"/>
    <lineage>
        <taxon>Bacteria</taxon>
        <taxon>Pseudomonadati</taxon>
        <taxon>Pseudomonadota</taxon>
        <taxon>Gammaproteobacteria</taxon>
        <taxon>Methylococcales</taxon>
        <taxon>Methylococcaceae</taxon>
        <taxon>Methylomonas</taxon>
    </lineage>
</organism>
<name>A0A126T5N1_9GAMM</name>